<keyword evidence="3" id="KW-1185">Reference proteome</keyword>
<accession>A0A553H0R4</accession>
<comment type="caution">
    <text evidence="2">The sequence shown here is derived from an EMBL/GenBank/DDBJ whole genome shotgun (WGS) entry which is preliminary data.</text>
</comment>
<feature type="compositionally biased region" description="Low complexity" evidence="1">
    <location>
        <begin position="47"/>
        <end position="62"/>
    </location>
</feature>
<dbReference type="EMBL" id="VJOY01000004">
    <property type="protein sequence ID" value="TRX75337.1"/>
    <property type="molecule type" value="Genomic_DNA"/>
</dbReference>
<sequence>MIEESRRRAYLDAMQVTTWLPRVALPFAAPSRPALLALPPAAADHPAPAARAVGERGVAAPNRPAPANSPPAEAAPVEPRSLAAQSTAAHADETRSGTAPAAAARPALDALRSAPKPVEVPVEDTPQAAAPVRVAPPRFALQLLRAGACLLLVELPTGEGFQSRDPAYLLLKDLLRAAGLPDSPQLLGEPVRWPLLAGGNLDQGPGAARDFVQGFLAARMEEAPCACLWLVGLPAIRYASEADADAYDREVPVDGLGVAWALPGLETLMDEPARKASLWHAMRRVRRRWLMESVAGPDADKDPA</sequence>
<gene>
    <name evidence="2" type="ORF">FM069_06210</name>
</gene>
<reference evidence="2 3" key="1">
    <citation type="submission" date="2019-07" db="EMBL/GenBank/DDBJ databases">
        <title>Pseudomonas mangiferae sp. nov., isolated from bark of mango tree in Thailand.</title>
        <authorList>
            <person name="Srisuk N."/>
            <person name="Anurat P."/>
        </authorList>
    </citation>
    <scope>NUCLEOTIDE SEQUENCE [LARGE SCALE GENOMIC DNA]</scope>
    <source>
        <strain evidence="2 3">DMKU_BBB3-04</strain>
    </source>
</reference>
<organism evidence="2 3">
    <name type="scientific">Pseudomonas mangiferae</name>
    <dbReference type="NCBI Taxonomy" id="2593654"/>
    <lineage>
        <taxon>Bacteria</taxon>
        <taxon>Pseudomonadati</taxon>
        <taxon>Pseudomonadota</taxon>
        <taxon>Gammaproteobacteria</taxon>
        <taxon>Pseudomonadales</taxon>
        <taxon>Pseudomonadaceae</taxon>
        <taxon>Pseudomonas</taxon>
    </lineage>
</organism>
<feature type="compositionally biased region" description="Low complexity" evidence="1">
    <location>
        <begin position="70"/>
        <end position="81"/>
    </location>
</feature>
<evidence type="ECO:0000313" key="2">
    <source>
        <dbReference type="EMBL" id="TRX75337.1"/>
    </source>
</evidence>
<dbReference type="Proteomes" id="UP000315235">
    <property type="component" value="Unassembled WGS sequence"/>
</dbReference>
<dbReference type="OrthoDB" id="7028983at2"/>
<dbReference type="AlphaFoldDB" id="A0A553H0R4"/>
<feature type="region of interest" description="Disordered" evidence="1">
    <location>
        <begin position="47"/>
        <end position="104"/>
    </location>
</feature>
<protein>
    <submittedName>
        <fullName evidence="2">Energy transducer TonB</fullName>
    </submittedName>
</protein>
<name>A0A553H0R4_9PSED</name>
<evidence type="ECO:0000256" key="1">
    <source>
        <dbReference type="SAM" id="MobiDB-lite"/>
    </source>
</evidence>
<proteinExistence type="predicted"/>
<dbReference type="RefSeq" id="WP_143487430.1">
    <property type="nucleotide sequence ID" value="NZ_VJOY01000004.1"/>
</dbReference>
<evidence type="ECO:0000313" key="3">
    <source>
        <dbReference type="Proteomes" id="UP000315235"/>
    </source>
</evidence>